<evidence type="ECO:0000313" key="2">
    <source>
        <dbReference type="EMBL" id="KAE8238710.1"/>
    </source>
</evidence>
<comment type="caution">
    <text evidence="2">The sequence shown here is derived from an EMBL/GenBank/DDBJ whole genome shotgun (WGS) entry which is preliminary data.</text>
</comment>
<evidence type="ECO:0000256" key="1">
    <source>
        <dbReference type="SAM" id="MobiDB-lite"/>
    </source>
</evidence>
<dbReference type="Proteomes" id="UP000077521">
    <property type="component" value="Unassembled WGS sequence"/>
</dbReference>
<sequence>MASKRKSSTAAPSPSPTPKRKPLAAASSSTPTRKASTSALPALPLPTPKATRTGTQNKRTSPAGDTSSTNKQRVPAVAGDLLLDTDAVAGPLLAPNDTGEGSAGNGSGIEREVASAVVLAPASVAGTADAGANASTSAAPLPMPTPVSKATAKSKAKAKPDTALQWKNDAFAPGYPSSFTITLNWLQENNNYDKWKGSEGDTQVALASDIVQRMVKYKCQSVRTPSAVVDKIKSMEKSFREANDWRKQTGQGILDDAAAVEDQDSNDEDGEDSDLRLTLAETSVEEAVRKRCSFYYEIVDIMGDRIASNPKGSYSTTGKGDPAGAALRKALVSSEGDDGQNKDEDSMSEDSEEHENEEDDGGDKEGGGNEYEGGGKEDQGEKEQSGDKEQKTGEANEKGKEKVNEAGKEKKITVKKEGKGRPSNTGRKFGKADTSSSSKRKPSAVEMALENRSKERTKMDGDLNKIKMKAEKLAAIMSLAREYCAKDHMLEFQEAMEKANVYFENM</sequence>
<feature type="compositionally biased region" description="Basic and acidic residues" evidence="1">
    <location>
        <begin position="363"/>
        <end position="420"/>
    </location>
</feature>
<dbReference type="EMBL" id="LWDF02001448">
    <property type="protein sequence ID" value="KAE8238710.1"/>
    <property type="molecule type" value="Genomic_DNA"/>
</dbReference>
<gene>
    <name evidence="2" type="ORF">A4X13_0g8412</name>
</gene>
<dbReference type="PANTHER" id="PTHR33324:SF2">
    <property type="entry name" value="MYB_SANT-LIKE DNA-BINDING DOMAIN-CONTAINING PROTEIN"/>
    <property type="match status" value="1"/>
</dbReference>
<feature type="region of interest" description="Disordered" evidence="1">
    <location>
        <begin position="89"/>
        <end position="108"/>
    </location>
</feature>
<feature type="compositionally biased region" description="Polar residues" evidence="1">
    <location>
        <begin position="52"/>
        <end position="72"/>
    </location>
</feature>
<dbReference type="PANTHER" id="PTHR33324">
    <property type="entry name" value="EXPRESSED PROTEIN"/>
    <property type="match status" value="1"/>
</dbReference>
<protein>
    <submittedName>
        <fullName evidence="2">Uncharacterized protein</fullName>
    </submittedName>
</protein>
<feature type="compositionally biased region" description="Basic and acidic residues" evidence="1">
    <location>
        <begin position="449"/>
        <end position="462"/>
    </location>
</feature>
<feature type="region of interest" description="Disordered" evidence="1">
    <location>
        <begin position="132"/>
        <end position="161"/>
    </location>
</feature>
<feature type="compositionally biased region" description="Acidic residues" evidence="1">
    <location>
        <begin position="346"/>
        <end position="362"/>
    </location>
</feature>
<proteinExistence type="predicted"/>
<organism evidence="2 3">
    <name type="scientific">Tilletia indica</name>
    <dbReference type="NCBI Taxonomy" id="43049"/>
    <lineage>
        <taxon>Eukaryota</taxon>
        <taxon>Fungi</taxon>
        <taxon>Dikarya</taxon>
        <taxon>Basidiomycota</taxon>
        <taxon>Ustilaginomycotina</taxon>
        <taxon>Exobasidiomycetes</taxon>
        <taxon>Tilletiales</taxon>
        <taxon>Tilletiaceae</taxon>
        <taxon>Tilletia</taxon>
    </lineage>
</organism>
<accession>A0A177TJH5</accession>
<feature type="region of interest" description="Disordered" evidence="1">
    <location>
        <begin position="331"/>
        <end position="462"/>
    </location>
</feature>
<reference evidence="2" key="1">
    <citation type="submission" date="2016-04" db="EMBL/GenBank/DDBJ databases">
        <authorList>
            <person name="Nguyen H.D."/>
            <person name="Samba Siva P."/>
            <person name="Cullis J."/>
            <person name="Levesque C.A."/>
            <person name="Hambleton S."/>
        </authorList>
    </citation>
    <scope>NUCLEOTIDE SEQUENCE</scope>
    <source>
        <strain evidence="2">DAOMC 236416</strain>
    </source>
</reference>
<keyword evidence="3" id="KW-1185">Reference proteome</keyword>
<evidence type="ECO:0000313" key="3">
    <source>
        <dbReference type="Proteomes" id="UP000077521"/>
    </source>
</evidence>
<name>A0A177TJH5_9BASI</name>
<dbReference type="AlphaFoldDB" id="A0A177TJH5"/>
<reference evidence="2" key="2">
    <citation type="journal article" date="2019" name="IMA Fungus">
        <title>Genome sequencing and comparison of five Tilletia species to identify candidate genes for the detection of regulated species infecting wheat.</title>
        <authorList>
            <person name="Nguyen H.D.T."/>
            <person name="Sultana T."/>
            <person name="Kesanakurti P."/>
            <person name="Hambleton S."/>
        </authorList>
    </citation>
    <scope>NUCLEOTIDE SEQUENCE</scope>
    <source>
        <strain evidence="2">DAOMC 236416</strain>
    </source>
</reference>
<feature type="region of interest" description="Disordered" evidence="1">
    <location>
        <begin position="1"/>
        <end position="82"/>
    </location>
</feature>